<dbReference type="EMBL" id="JAJVCN010000002">
    <property type="protein sequence ID" value="MCE7006598.1"/>
    <property type="molecule type" value="Genomic_DNA"/>
</dbReference>
<name>A0ABS8ZHQ2_9PSEU</name>
<accession>A0ABS8ZHQ2</accession>
<proteinExistence type="predicted"/>
<protein>
    <submittedName>
        <fullName evidence="1">Uncharacterized protein</fullName>
    </submittedName>
</protein>
<comment type="caution">
    <text evidence="1">The sequence shown here is derived from an EMBL/GenBank/DDBJ whole genome shotgun (WGS) entry which is preliminary data.</text>
</comment>
<organism evidence="1 2">
    <name type="scientific">Kibdelosporangium philippinense</name>
    <dbReference type="NCBI Taxonomy" id="211113"/>
    <lineage>
        <taxon>Bacteria</taxon>
        <taxon>Bacillati</taxon>
        <taxon>Actinomycetota</taxon>
        <taxon>Actinomycetes</taxon>
        <taxon>Pseudonocardiales</taxon>
        <taxon>Pseudonocardiaceae</taxon>
        <taxon>Kibdelosporangium</taxon>
    </lineage>
</organism>
<evidence type="ECO:0000313" key="1">
    <source>
        <dbReference type="EMBL" id="MCE7006598.1"/>
    </source>
</evidence>
<gene>
    <name evidence="1" type="ORF">LWC34_27765</name>
</gene>
<reference evidence="1 2" key="1">
    <citation type="submission" date="2021-12" db="EMBL/GenBank/DDBJ databases">
        <title>Genome sequence of Kibdelosporangium philippinense ATCC 49844.</title>
        <authorList>
            <person name="Fedorov E.A."/>
            <person name="Omeragic M."/>
            <person name="Shalygina K.F."/>
            <person name="Maclea K.S."/>
        </authorList>
    </citation>
    <scope>NUCLEOTIDE SEQUENCE [LARGE SCALE GENOMIC DNA]</scope>
    <source>
        <strain evidence="1 2">ATCC 49844</strain>
    </source>
</reference>
<evidence type="ECO:0000313" key="2">
    <source>
        <dbReference type="Proteomes" id="UP001521150"/>
    </source>
</evidence>
<keyword evidence="2" id="KW-1185">Reference proteome</keyword>
<sequence>MGRPLPAIDFTMVVACPDRGRQIAEAYEAAPVFEPSAIPVYKAFIRETVRQFQLLTRPTWRGGLGVAVVLSWRDPHAKAATMLDELRERRRLRIYMTAACGNPHPYLADHENDMFRAVHDAFGHAATGSDFGPDGEEAAWLAHSYLYSPLARRALTTETRGQQAALIYGNQQGFPPPQKLCLLPAAFSELTNVTFRGAAR</sequence>
<dbReference type="Proteomes" id="UP001521150">
    <property type="component" value="Unassembled WGS sequence"/>
</dbReference>